<sequence length="117" mass="13084">MDWDETKGRQTGQASGPNHDEQSGLELYGKRELSEPGGVYERLPIFTLEELAQYNGRQGRPAYVAVNGIVYDVTGFSTWGQGFHYDMVAGTDVSEVSLRCHNHAILERLNIVGRLVR</sequence>
<dbReference type="Proteomes" id="UP000594014">
    <property type="component" value="Chromosome"/>
</dbReference>
<organism evidence="1 2">
    <name type="scientific">Anoxybacterium hadale</name>
    <dbReference type="NCBI Taxonomy" id="3408580"/>
    <lineage>
        <taxon>Bacteria</taxon>
        <taxon>Bacillati</taxon>
        <taxon>Bacillota</taxon>
        <taxon>Clostridia</taxon>
        <taxon>Peptostreptococcales</taxon>
        <taxon>Anaerovoracaceae</taxon>
        <taxon>Anoxybacterium</taxon>
    </lineage>
</organism>
<dbReference type="EMBL" id="CP042469">
    <property type="protein sequence ID" value="QOX64521.1"/>
    <property type="molecule type" value="Genomic_DNA"/>
</dbReference>
<protein>
    <submittedName>
        <fullName evidence="1">Uncharacterized protein</fullName>
    </submittedName>
</protein>
<reference evidence="1" key="1">
    <citation type="submission" date="2019-08" db="EMBL/GenBank/DDBJ databases">
        <title>Genome sequence of Clostridiales bacterium MT110.</title>
        <authorList>
            <person name="Cao J."/>
        </authorList>
    </citation>
    <scope>NUCLEOTIDE SEQUENCE</scope>
    <source>
        <strain evidence="1">MT110</strain>
    </source>
</reference>
<accession>A0ACD1ADL4</accession>
<proteinExistence type="predicted"/>
<keyword evidence="2" id="KW-1185">Reference proteome</keyword>
<name>A0ACD1ADL4_9FIRM</name>
<evidence type="ECO:0000313" key="2">
    <source>
        <dbReference type="Proteomes" id="UP000594014"/>
    </source>
</evidence>
<gene>
    <name evidence="1" type="ORF">FRZ06_14815</name>
</gene>
<evidence type="ECO:0000313" key="1">
    <source>
        <dbReference type="EMBL" id="QOX64521.1"/>
    </source>
</evidence>